<dbReference type="PANTHER" id="PTHR30537:SF79">
    <property type="entry name" value="TRANSCRIPTIONAL REGULATOR-RELATED"/>
    <property type="match status" value="1"/>
</dbReference>
<keyword evidence="7" id="KW-1185">Reference proteome</keyword>
<dbReference type="GO" id="GO:0006351">
    <property type="term" value="P:DNA-templated transcription"/>
    <property type="evidence" value="ECO:0007669"/>
    <property type="project" value="TreeGrafter"/>
</dbReference>
<dbReference type="Pfam" id="PF00126">
    <property type="entry name" value="HTH_1"/>
    <property type="match status" value="1"/>
</dbReference>
<feature type="domain" description="HTH lysR-type" evidence="5">
    <location>
        <begin position="5"/>
        <end position="62"/>
    </location>
</feature>
<proteinExistence type="inferred from homology"/>
<dbReference type="InterPro" id="IPR005119">
    <property type="entry name" value="LysR_subst-bd"/>
</dbReference>
<evidence type="ECO:0000256" key="1">
    <source>
        <dbReference type="ARBA" id="ARBA00009437"/>
    </source>
</evidence>
<dbReference type="SUPFAM" id="SSF46785">
    <property type="entry name" value="Winged helix' DNA-binding domain"/>
    <property type="match status" value="1"/>
</dbReference>
<evidence type="ECO:0000313" key="6">
    <source>
        <dbReference type="EMBL" id="AXF86166.1"/>
    </source>
</evidence>
<dbReference type="EMBL" id="CP031124">
    <property type="protein sequence ID" value="AXF86166.1"/>
    <property type="molecule type" value="Genomic_DNA"/>
</dbReference>
<accession>A0A345DCS8</accession>
<dbReference type="GO" id="GO:0043565">
    <property type="term" value="F:sequence-specific DNA binding"/>
    <property type="evidence" value="ECO:0007669"/>
    <property type="project" value="TreeGrafter"/>
</dbReference>
<keyword evidence="3" id="KW-0238">DNA-binding</keyword>
<evidence type="ECO:0000256" key="4">
    <source>
        <dbReference type="ARBA" id="ARBA00023163"/>
    </source>
</evidence>
<keyword evidence="4" id="KW-0804">Transcription</keyword>
<evidence type="ECO:0000256" key="3">
    <source>
        <dbReference type="ARBA" id="ARBA00023125"/>
    </source>
</evidence>
<dbReference type="InterPro" id="IPR000847">
    <property type="entry name" value="LysR_HTH_N"/>
</dbReference>
<dbReference type="Pfam" id="PF03466">
    <property type="entry name" value="LysR_substrate"/>
    <property type="match status" value="1"/>
</dbReference>
<comment type="similarity">
    <text evidence="1">Belongs to the LysR transcriptional regulatory family.</text>
</comment>
<keyword evidence="2" id="KW-0805">Transcription regulation</keyword>
<evidence type="ECO:0000256" key="2">
    <source>
        <dbReference type="ARBA" id="ARBA00023015"/>
    </source>
</evidence>
<dbReference type="GO" id="GO:0003700">
    <property type="term" value="F:DNA-binding transcription factor activity"/>
    <property type="evidence" value="ECO:0007669"/>
    <property type="project" value="InterPro"/>
</dbReference>
<gene>
    <name evidence="6" type="primary">gcvA</name>
    <name evidence="6" type="ORF">DTO96_101907</name>
</gene>
<name>A0A345DCS8_9BURK</name>
<dbReference type="OrthoDB" id="5526340at2"/>
<dbReference type="PROSITE" id="PS50931">
    <property type="entry name" value="HTH_LYSR"/>
    <property type="match status" value="1"/>
</dbReference>
<dbReference type="SUPFAM" id="SSF53850">
    <property type="entry name" value="Periplasmic binding protein-like II"/>
    <property type="match status" value="1"/>
</dbReference>
<protein>
    <submittedName>
        <fullName evidence="6">Glycine cleavage system transcriptional activator</fullName>
    </submittedName>
</protein>
<dbReference type="InterPro" id="IPR036390">
    <property type="entry name" value="WH_DNA-bd_sf"/>
</dbReference>
<reference evidence="7" key="1">
    <citation type="submission" date="2018-07" db="EMBL/GenBank/DDBJ databases">
        <authorList>
            <person name="Kim H."/>
        </authorList>
    </citation>
    <scope>NUCLEOTIDE SEQUENCE [LARGE SCALE GENOMIC DNA]</scope>
    <source>
        <strain evidence="7">F02</strain>
    </source>
</reference>
<dbReference type="Gene3D" id="1.10.10.10">
    <property type="entry name" value="Winged helix-like DNA-binding domain superfamily/Winged helix DNA-binding domain"/>
    <property type="match status" value="1"/>
</dbReference>
<evidence type="ECO:0000259" key="5">
    <source>
        <dbReference type="PROSITE" id="PS50931"/>
    </source>
</evidence>
<dbReference type="FunFam" id="1.10.10.10:FF:000038">
    <property type="entry name" value="Glycine cleavage system transcriptional activator"/>
    <property type="match status" value="1"/>
</dbReference>
<dbReference type="PRINTS" id="PR00039">
    <property type="entry name" value="HTHLYSR"/>
</dbReference>
<sequence length="331" mass="37444">MFKLPPLPALRAFESVARLGSVTRAADELHVTHSAISHQVRVLEEYLGITLIDRSARRMHLTHDGRTYAYQIRQSLQQIGGMTERITQRSQSEYLTIGVLPSFATHWLIPRLPLFRKEYPDWRIELVAGLDMLDFDQSPVDCAIRFGNVSMHGLRSEPLMAEWQLLIAEANDSRYHSEQSAHEALTIGHSLLANEDIANWTLAAGIDTPTLHESIIVNDSNLALEAVRTGLIGCALMRWSIAAHWISQGHLKKVTPHMSKHVSGYHLVWPNRSHDSSKLNVFKAWLKQQCSEFEKQTLNGDLFNHVDQSQAFTFLKANTLNLPLTTIDSNK</sequence>
<dbReference type="Gene3D" id="3.40.190.10">
    <property type="entry name" value="Periplasmic binding protein-like II"/>
    <property type="match status" value="2"/>
</dbReference>
<organism evidence="6 7">
    <name type="scientific">Ephemeroptericola cinctiostellae</name>
    <dbReference type="NCBI Taxonomy" id="2268024"/>
    <lineage>
        <taxon>Bacteria</taxon>
        <taxon>Pseudomonadati</taxon>
        <taxon>Pseudomonadota</taxon>
        <taxon>Betaproteobacteria</taxon>
        <taxon>Burkholderiales</taxon>
        <taxon>Burkholderiaceae</taxon>
        <taxon>Ephemeroptericola</taxon>
    </lineage>
</organism>
<dbReference type="InterPro" id="IPR058163">
    <property type="entry name" value="LysR-type_TF_proteobact-type"/>
</dbReference>
<dbReference type="RefSeq" id="WP_114563274.1">
    <property type="nucleotide sequence ID" value="NZ_CP031124.1"/>
</dbReference>
<dbReference type="PANTHER" id="PTHR30537">
    <property type="entry name" value="HTH-TYPE TRANSCRIPTIONAL REGULATOR"/>
    <property type="match status" value="1"/>
</dbReference>
<evidence type="ECO:0000313" key="7">
    <source>
        <dbReference type="Proteomes" id="UP000252182"/>
    </source>
</evidence>
<dbReference type="AlphaFoldDB" id="A0A345DCS8"/>
<dbReference type="KEGG" id="hyf:DTO96_101907"/>
<dbReference type="InterPro" id="IPR036388">
    <property type="entry name" value="WH-like_DNA-bd_sf"/>
</dbReference>
<dbReference type="Proteomes" id="UP000252182">
    <property type="component" value="Chromosome"/>
</dbReference>